<dbReference type="Proteomes" id="UP001205105">
    <property type="component" value="Unassembled WGS sequence"/>
</dbReference>
<dbReference type="InterPro" id="IPR012334">
    <property type="entry name" value="Pectin_lyas_fold"/>
</dbReference>
<feature type="region of interest" description="Disordered" evidence="2">
    <location>
        <begin position="155"/>
        <end position="240"/>
    </location>
</feature>
<dbReference type="EMBL" id="JADXDR010000156">
    <property type="protein sequence ID" value="KAI7837313.1"/>
    <property type="molecule type" value="Genomic_DNA"/>
</dbReference>
<evidence type="ECO:0000256" key="1">
    <source>
        <dbReference type="SAM" id="Coils"/>
    </source>
</evidence>
<accession>A0AAD5DJ64</accession>
<feature type="compositionally biased region" description="Low complexity" evidence="2">
    <location>
        <begin position="954"/>
        <end position="963"/>
    </location>
</feature>
<dbReference type="PANTHER" id="PTHR46309">
    <property type="entry name" value="PHD FINGER PROTEIN 12"/>
    <property type="match status" value="1"/>
</dbReference>
<gene>
    <name evidence="5" type="ORF">COHA_008828</name>
</gene>
<feature type="region of interest" description="Disordered" evidence="2">
    <location>
        <begin position="1005"/>
        <end position="1025"/>
    </location>
</feature>
<name>A0AAD5DJ64_9CHLO</name>
<proteinExistence type="predicted"/>
<evidence type="ECO:0000256" key="2">
    <source>
        <dbReference type="SAM" id="MobiDB-lite"/>
    </source>
</evidence>
<feature type="compositionally biased region" description="Low complexity" evidence="2">
    <location>
        <begin position="937"/>
        <end position="946"/>
    </location>
</feature>
<evidence type="ECO:0000313" key="6">
    <source>
        <dbReference type="Proteomes" id="UP001205105"/>
    </source>
</evidence>
<dbReference type="Pfam" id="PF23209">
    <property type="entry name" value="IDM1_C"/>
    <property type="match status" value="1"/>
</dbReference>
<keyword evidence="1" id="KW-0175">Coiled coil</keyword>
<protein>
    <recommendedName>
        <fullName evidence="7">Right handed beta helix domain-containing protein</fullName>
    </recommendedName>
</protein>
<evidence type="ECO:0008006" key="7">
    <source>
        <dbReference type="Google" id="ProtNLM"/>
    </source>
</evidence>
<feature type="domain" description="Right handed beta helix" evidence="3">
    <location>
        <begin position="1130"/>
        <end position="1252"/>
    </location>
</feature>
<sequence length="1280" mass="132851">MGAGQERQALQPGFWAATESCIVCGSDAFEPGYGPQTLVTCECCLDKGVHIECWQARSGELLTQERLEQPGFEWFCSEVRQGCRRVSERLVELTGVPRPLEGTEGEYSVELTRWSQNDKACQKAVGHAKHVFNSAFSPLIMGNGRNLIDMVCEAYESPDGGEPPPPKPPKQQQQRRGQGGRGRGCKGGRGHGGRGGRGRGRQAAVPAAEGSDSDDFVEGMDVDGAEDQEGSGEDDDGPESFNFSTFRVLLLRKRGSVVSAAAMRTFGTKFAEVPFVATKDGYRNDGNCRRLMQALEGMLCDMGVQWIIVPGMKRVLPMWTGHFNYTLVQEEECAVLEKRVVMPDPSSASLVRKLLAAPSSRGGAAAAAAAAKGRIRGKAPKEQPKPSRGVRFNIPSYAESSDEETESEGEGRRGRKGGRRGGKKKADTDEGSDYEGEEEEEEDEDEEMAGLAAENEDEEPCARCGTSEAPAGGWNISAETEERLCDGCMTPADFPADGETEGGASGGAAGTKTGACITCGDPGGVKRRKSGLIECEPCSRYRTTHGAACPEAVWGRRKKKGGSKPASKPRSRTAAPATPAPGTDAAAAAAATPQPAAQQVQRAQGAQQAQRRGGAEEGAAVGREAGTRRVRQAEALWGHIGKYYELAEDTFTEQRVADRLAGSLERLVTDADEGHSEAVHEYEQQLAQLRAELAQAQHEVAAQREQRQRLQAQLDGEQRERRAAAVAAAQEREQLQAQVAALLGEQQNDKAALQSNAAFFEWMLQCAAPAAAEAAPGTGASPAPAAAAAAVAGAAWGGGGSCYGGSAAGAAPNDDPEGMAVTAEGEDEGRGCFSSEAAEPAVHAVVGAPPSAAAAAAAAAAAPAAPFSLQAPFAASPTLGAAPPGLSLFSPAASSGGGSSGRRRLTSGRASGSAGRRRVIRSRPVPQGSPAPEAALPAGQPVVPEQQEQEHGQQEQQQPSAQPGSGGEPASGGGGGGSAAASEDWGAGLFGIFGAVGGGGSEDGAAVADNSQLPRMPGRLSSSQASAEDEVLTVGAGKQFATISAALERAGSDATIVVSGGRYPERLIITRPVSIQAAPDEAVELTWQSSEPYQSTIEVDASVYLELAEPTAVLLQGLRVRHSSPSIANNYAVRLVGCSAVLQDCDISSSSGDGIGIEGGAPRLQRCSVHDCARQGVAVFGDLYGSGCAAELDGCSLSNNRLNGLLVRDGARPAVDGCSLTGNGEWGLRLQDAGGTYNGNVVAANAKGSVAYTLLDDEVDTALMVVYNKLDRPVQSVGKM</sequence>
<dbReference type="SUPFAM" id="SSF51126">
    <property type="entry name" value="Pectin lyase-like"/>
    <property type="match status" value="1"/>
</dbReference>
<dbReference type="InterPro" id="IPR042163">
    <property type="entry name" value="PHF12"/>
</dbReference>
<dbReference type="GO" id="GO:0003714">
    <property type="term" value="F:transcription corepressor activity"/>
    <property type="evidence" value="ECO:0007669"/>
    <property type="project" value="InterPro"/>
</dbReference>
<feature type="compositionally biased region" description="Low complexity" evidence="2">
    <location>
        <begin position="572"/>
        <end position="624"/>
    </location>
</feature>
<feature type="region of interest" description="Disordered" evidence="2">
    <location>
        <begin position="809"/>
        <end position="832"/>
    </location>
</feature>
<feature type="coiled-coil region" evidence="1">
    <location>
        <begin position="672"/>
        <end position="745"/>
    </location>
</feature>
<evidence type="ECO:0000259" key="3">
    <source>
        <dbReference type="Pfam" id="PF13229"/>
    </source>
</evidence>
<evidence type="ECO:0000313" key="5">
    <source>
        <dbReference type="EMBL" id="KAI7837313.1"/>
    </source>
</evidence>
<comment type="caution">
    <text evidence="5">The sequence shown here is derived from an EMBL/GenBank/DDBJ whole genome shotgun (WGS) entry which is preliminary data.</text>
</comment>
<keyword evidence="6" id="KW-1185">Reference proteome</keyword>
<reference evidence="5" key="1">
    <citation type="submission" date="2020-11" db="EMBL/GenBank/DDBJ databases">
        <title>Chlorella ohadii genome sequencing and assembly.</title>
        <authorList>
            <person name="Murik O."/>
            <person name="Treves H."/>
            <person name="Kedem I."/>
            <person name="Shotland Y."/>
            <person name="Kaplan A."/>
        </authorList>
    </citation>
    <scope>NUCLEOTIDE SEQUENCE</scope>
    <source>
        <strain evidence="5">1</strain>
    </source>
</reference>
<dbReference type="Gene3D" id="2.160.20.10">
    <property type="entry name" value="Single-stranded right-handed beta-helix, Pectin lyase-like"/>
    <property type="match status" value="1"/>
</dbReference>
<feature type="compositionally biased region" description="Basic residues" evidence="2">
    <location>
        <begin position="555"/>
        <end position="571"/>
    </location>
</feature>
<feature type="compositionally biased region" description="Basic residues" evidence="2">
    <location>
        <begin position="183"/>
        <end position="200"/>
    </location>
</feature>
<dbReference type="AlphaFoldDB" id="A0AAD5DJ64"/>
<organism evidence="5 6">
    <name type="scientific">Chlorella ohadii</name>
    <dbReference type="NCBI Taxonomy" id="2649997"/>
    <lineage>
        <taxon>Eukaryota</taxon>
        <taxon>Viridiplantae</taxon>
        <taxon>Chlorophyta</taxon>
        <taxon>core chlorophytes</taxon>
        <taxon>Trebouxiophyceae</taxon>
        <taxon>Chlorellales</taxon>
        <taxon>Chlorellaceae</taxon>
        <taxon>Chlorella clade</taxon>
        <taxon>Chlorella</taxon>
    </lineage>
</organism>
<feature type="compositionally biased region" description="Acidic residues" evidence="2">
    <location>
        <begin position="429"/>
        <end position="459"/>
    </location>
</feature>
<dbReference type="GO" id="GO:0006357">
    <property type="term" value="P:regulation of transcription by RNA polymerase II"/>
    <property type="evidence" value="ECO:0007669"/>
    <property type="project" value="TreeGrafter"/>
</dbReference>
<feature type="compositionally biased region" description="Gly residues" evidence="2">
    <location>
        <begin position="964"/>
        <end position="978"/>
    </location>
</feature>
<dbReference type="InterPro" id="IPR011050">
    <property type="entry name" value="Pectin_lyase_fold/virulence"/>
</dbReference>
<feature type="domain" description="Increased DNA methylation 1 C-terminal" evidence="4">
    <location>
        <begin position="240"/>
        <end position="338"/>
    </location>
</feature>
<dbReference type="GO" id="GO:0005634">
    <property type="term" value="C:nucleus"/>
    <property type="evidence" value="ECO:0007669"/>
    <property type="project" value="TreeGrafter"/>
</dbReference>
<dbReference type="PANTHER" id="PTHR46309:SF1">
    <property type="entry name" value="PHD FINGER PROTEIN 12"/>
    <property type="match status" value="1"/>
</dbReference>
<feature type="region of interest" description="Disordered" evidence="2">
    <location>
        <begin position="892"/>
        <end position="982"/>
    </location>
</feature>
<feature type="compositionally biased region" description="Basic residues" evidence="2">
    <location>
        <begin position="413"/>
        <end position="423"/>
    </location>
</feature>
<feature type="region of interest" description="Disordered" evidence="2">
    <location>
        <begin position="367"/>
        <end position="474"/>
    </location>
</feature>
<feature type="compositionally biased region" description="Acidic residues" evidence="2">
    <location>
        <begin position="211"/>
        <end position="238"/>
    </location>
</feature>
<dbReference type="InterPro" id="IPR039448">
    <property type="entry name" value="Beta_helix"/>
</dbReference>
<feature type="region of interest" description="Disordered" evidence="2">
    <location>
        <begin position="555"/>
        <end position="626"/>
    </location>
</feature>
<dbReference type="Pfam" id="PF13229">
    <property type="entry name" value="Beta_helix"/>
    <property type="match status" value="1"/>
</dbReference>
<evidence type="ECO:0000259" key="4">
    <source>
        <dbReference type="Pfam" id="PF23209"/>
    </source>
</evidence>
<dbReference type="InterPro" id="IPR056511">
    <property type="entry name" value="IDM1_C"/>
</dbReference>